<evidence type="ECO:0000313" key="2">
    <source>
        <dbReference type="EMBL" id="KAK2708688.1"/>
    </source>
</evidence>
<feature type="non-terminal residue" evidence="2">
    <location>
        <position position="1"/>
    </location>
</feature>
<feature type="region of interest" description="Disordered" evidence="1">
    <location>
        <begin position="112"/>
        <end position="145"/>
    </location>
</feature>
<keyword evidence="3" id="KW-1185">Reference proteome</keyword>
<accession>A0AA88KVJ1</accession>
<name>A0AA88KVJ1_ARTSF</name>
<dbReference type="AlphaFoldDB" id="A0AA88KVJ1"/>
<dbReference type="EMBL" id="JAVRJZ010000018">
    <property type="protein sequence ID" value="KAK2708688.1"/>
    <property type="molecule type" value="Genomic_DNA"/>
</dbReference>
<evidence type="ECO:0000313" key="3">
    <source>
        <dbReference type="Proteomes" id="UP001187531"/>
    </source>
</evidence>
<sequence>EIRGASLCNPVDLHVYETKKPALKSNEAVIILKTAHETSISRFKLCKNTISSYPAAASKYKRSKGRSKVSNQKVIDLYNDDTEMANMKTVELKNKYRNELAVQIPKYKELLGGYRGSQHGNQRAMDSERRRDYAKGGDSAVPEEL</sequence>
<protein>
    <submittedName>
        <fullName evidence="2">Uncharacterized protein</fullName>
    </submittedName>
</protein>
<gene>
    <name evidence="2" type="ORF">QYM36_014329</name>
</gene>
<comment type="caution">
    <text evidence="2">The sequence shown here is derived from an EMBL/GenBank/DDBJ whole genome shotgun (WGS) entry which is preliminary data.</text>
</comment>
<feature type="compositionally biased region" description="Basic and acidic residues" evidence="1">
    <location>
        <begin position="125"/>
        <end position="135"/>
    </location>
</feature>
<dbReference type="Proteomes" id="UP001187531">
    <property type="component" value="Unassembled WGS sequence"/>
</dbReference>
<organism evidence="2 3">
    <name type="scientific">Artemia franciscana</name>
    <name type="common">Brine shrimp</name>
    <name type="synonym">Artemia sanfranciscana</name>
    <dbReference type="NCBI Taxonomy" id="6661"/>
    <lineage>
        <taxon>Eukaryota</taxon>
        <taxon>Metazoa</taxon>
        <taxon>Ecdysozoa</taxon>
        <taxon>Arthropoda</taxon>
        <taxon>Crustacea</taxon>
        <taxon>Branchiopoda</taxon>
        <taxon>Anostraca</taxon>
        <taxon>Artemiidae</taxon>
        <taxon>Artemia</taxon>
    </lineage>
</organism>
<proteinExistence type="predicted"/>
<reference evidence="2" key="1">
    <citation type="submission" date="2023-07" db="EMBL/GenBank/DDBJ databases">
        <title>Chromosome-level genome assembly of Artemia franciscana.</title>
        <authorList>
            <person name="Jo E."/>
        </authorList>
    </citation>
    <scope>NUCLEOTIDE SEQUENCE</scope>
    <source>
        <tissue evidence="2">Whole body</tissue>
    </source>
</reference>
<evidence type="ECO:0000256" key="1">
    <source>
        <dbReference type="SAM" id="MobiDB-lite"/>
    </source>
</evidence>